<dbReference type="AlphaFoldDB" id="A0A4Q2M442"/>
<proteinExistence type="predicted"/>
<comment type="caution">
    <text evidence="1">The sequence shown here is derived from an EMBL/GenBank/DDBJ whole genome shotgun (WGS) entry which is preliminary data.</text>
</comment>
<name>A0A4Q2M442_9MICO</name>
<dbReference type="Pfam" id="PF13602">
    <property type="entry name" value="ADH_zinc_N_2"/>
    <property type="match status" value="1"/>
</dbReference>
<keyword evidence="2" id="KW-1185">Reference proteome</keyword>
<dbReference type="SUPFAM" id="SSF51735">
    <property type="entry name" value="NAD(P)-binding Rossmann-fold domains"/>
    <property type="match status" value="1"/>
</dbReference>
<sequence>MFGGLTALHFLRDTVTVRPGDTVLVNGASGAIGTNAVQLAKNAGATVTAVTSTANLDLARRLRADRVVDYTVTPPLTLTDRFDIVLDAVGNISPRRGVTLLSERGTLLLAVADLSETLSLRRRVKSGSGAERAVDVEHLVELLATGRLESVIDSTYPLAQAVRAHERVDSGRKVGNVILNPGD</sequence>
<dbReference type="Proteomes" id="UP000292686">
    <property type="component" value="Unassembled WGS sequence"/>
</dbReference>
<accession>A0A4Q2M442</accession>
<organism evidence="1 2">
    <name type="scientific">Agromyces atrinae</name>
    <dbReference type="NCBI Taxonomy" id="592376"/>
    <lineage>
        <taxon>Bacteria</taxon>
        <taxon>Bacillati</taxon>
        <taxon>Actinomycetota</taxon>
        <taxon>Actinomycetes</taxon>
        <taxon>Micrococcales</taxon>
        <taxon>Microbacteriaceae</taxon>
        <taxon>Agromyces</taxon>
    </lineage>
</organism>
<dbReference type="PANTHER" id="PTHR44013">
    <property type="entry name" value="ZINC-TYPE ALCOHOL DEHYDROGENASE-LIKE PROTEIN C16A3.02C"/>
    <property type="match status" value="1"/>
</dbReference>
<protein>
    <submittedName>
        <fullName evidence="1">NAD(P)-dependent alcohol dehydrogenase</fullName>
    </submittedName>
</protein>
<dbReference type="Gene3D" id="3.90.180.10">
    <property type="entry name" value="Medium-chain alcohol dehydrogenases, catalytic domain"/>
    <property type="match status" value="1"/>
</dbReference>
<dbReference type="OrthoDB" id="9790818at2"/>
<evidence type="ECO:0000313" key="1">
    <source>
        <dbReference type="EMBL" id="RXZ86629.1"/>
    </source>
</evidence>
<evidence type="ECO:0000313" key="2">
    <source>
        <dbReference type="Proteomes" id="UP000292686"/>
    </source>
</evidence>
<reference evidence="1 2" key="1">
    <citation type="submission" date="2019-01" db="EMBL/GenBank/DDBJ databases">
        <title>Agromyces.</title>
        <authorList>
            <person name="Li J."/>
        </authorList>
    </citation>
    <scope>NUCLEOTIDE SEQUENCE [LARGE SCALE GENOMIC DNA]</scope>
    <source>
        <strain evidence="1 2">DSM 23870</strain>
    </source>
</reference>
<gene>
    <name evidence="1" type="ORF">ESP50_09575</name>
</gene>
<dbReference type="Gene3D" id="3.40.50.720">
    <property type="entry name" value="NAD(P)-binding Rossmann-like Domain"/>
    <property type="match status" value="1"/>
</dbReference>
<dbReference type="CDD" id="cd08267">
    <property type="entry name" value="MDR1"/>
    <property type="match status" value="1"/>
</dbReference>
<dbReference type="EMBL" id="SDPM01000004">
    <property type="protein sequence ID" value="RXZ86629.1"/>
    <property type="molecule type" value="Genomic_DNA"/>
</dbReference>
<dbReference type="InterPro" id="IPR052733">
    <property type="entry name" value="Chloroplast_QOR"/>
</dbReference>
<dbReference type="InterPro" id="IPR036291">
    <property type="entry name" value="NAD(P)-bd_dom_sf"/>
</dbReference>
<dbReference type="PANTHER" id="PTHR44013:SF1">
    <property type="entry name" value="ZINC-TYPE ALCOHOL DEHYDROGENASE-LIKE PROTEIN C16A3.02C"/>
    <property type="match status" value="1"/>
</dbReference>